<dbReference type="InterPro" id="IPR050415">
    <property type="entry name" value="MRET"/>
</dbReference>
<dbReference type="PRINTS" id="PR00371">
    <property type="entry name" value="FPNCR"/>
</dbReference>
<sequence>MPTIRFEGQDYFCAEDETLLDSLARHGVMLPSSCRAGACLTCMTRALKGTPPKSAQLGVKDTLAAQGYFLACLCKPVEDMEIGLASVSPRYTARLLGKELLNESIVRLRLDIPEGFTYRAGQFVNLIRASDELTRSYSLASIPADSYLELHIKKVPEGRMSTWVFDEIEVGDELSFFGPSGDCFYLPGSSERPLLLAGAGTGLAPLYGILRDALEQGHAGPIHLFHASLATAGLYLIDELRRLADAHEQFHYTPCVLHGDAPDGGMQGNIVDIPGQVLGSLSGYRVFLCGDPPIVNGLRQKSFLAGASMQDIHSDPFVFTPA</sequence>
<dbReference type="Pfam" id="PF00111">
    <property type="entry name" value="Fer2"/>
    <property type="match status" value="1"/>
</dbReference>
<dbReference type="InterPro" id="IPR001709">
    <property type="entry name" value="Flavoprot_Pyr_Nucl_cyt_Rdtase"/>
</dbReference>
<dbReference type="InterPro" id="IPR001041">
    <property type="entry name" value="2Fe-2S_ferredoxin-type"/>
</dbReference>
<dbReference type="GO" id="GO:0051536">
    <property type="term" value="F:iron-sulfur cluster binding"/>
    <property type="evidence" value="ECO:0007669"/>
    <property type="project" value="InterPro"/>
</dbReference>
<evidence type="ECO:0000256" key="1">
    <source>
        <dbReference type="ARBA" id="ARBA00034078"/>
    </source>
</evidence>
<dbReference type="CDD" id="cd00207">
    <property type="entry name" value="fer2"/>
    <property type="match status" value="1"/>
</dbReference>
<dbReference type="Gene3D" id="3.40.50.80">
    <property type="entry name" value="Nucleotide-binding domain of ferredoxin-NADP reductase (FNR) module"/>
    <property type="match status" value="1"/>
</dbReference>
<dbReference type="SUPFAM" id="SSF52343">
    <property type="entry name" value="Ferredoxin reductase-like, C-terminal NADP-linked domain"/>
    <property type="match status" value="1"/>
</dbReference>
<dbReference type="FunCoup" id="Q0F0A4">
    <property type="interactions" value="237"/>
</dbReference>
<dbReference type="EMBL" id="AATS01000004">
    <property type="protein sequence ID" value="EAU55124.1"/>
    <property type="molecule type" value="Genomic_DNA"/>
</dbReference>
<dbReference type="eggNOG" id="COG1018">
    <property type="taxonomic scope" value="Bacteria"/>
</dbReference>
<reference evidence="4 5" key="1">
    <citation type="submission" date="2006-09" db="EMBL/GenBank/DDBJ databases">
        <authorList>
            <person name="Emerson D."/>
            <person name="Ferriera S."/>
            <person name="Johnson J."/>
            <person name="Kravitz S."/>
            <person name="Halpern A."/>
            <person name="Remington K."/>
            <person name="Beeson K."/>
            <person name="Tran B."/>
            <person name="Rogers Y.-H."/>
            <person name="Friedman R."/>
            <person name="Venter J.C."/>
        </authorList>
    </citation>
    <scope>NUCLEOTIDE SEQUENCE [LARGE SCALE GENOMIC DNA]</scope>
    <source>
        <strain evidence="4 5">PV-1</strain>
    </source>
</reference>
<comment type="caution">
    <text evidence="4">The sequence shown here is derived from an EMBL/GenBank/DDBJ whole genome shotgun (WGS) entry which is preliminary data.</text>
</comment>
<dbReference type="InParanoid" id="Q0F0A4"/>
<comment type="cofactor">
    <cofactor evidence="1">
        <name>[2Fe-2S] cluster</name>
        <dbReference type="ChEBI" id="CHEBI:190135"/>
    </cofactor>
</comment>
<dbReference type="InterPro" id="IPR012675">
    <property type="entry name" value="Beta-grasp_dom_sf"/>
</dbReference>
<feature type="domain" description="2Fe-2S ferredoxin-type" evidence="2">
    <location>
        <begin position="2"/>
        <end position="88"/>
    </location>
</feature>
<dbReference type="OrthoDB" id="9806195at2"/>
<dbReference type="PROSITE" id="PS51384">
    <property type="entry name" value="FAD_FR"/>
    <property type="match status" value="1"/>
</dbReference>
<dbReference type="InterPro" id="IPR039261">
    <property type="entry name" value="FNR_nucleotide-bd"/>
</dbReference>
<feature type="domain" description="FAD-binding FR-type" evidence="3">
    <location>
        <begin position="88"/>
        <end position="186"/>
    </location>
</feature>
<name>Q0F0A4_9PROT</name>
<dbReference type="Pfam" id="PF00970">
    <property type="entry name" value="FAD_binding_6"/>
    <property type="match status" value="1"/>
</dbReference>
<protein>
    <submittedName>
        <fullName evidence="4">Oxygenase, putative</fullName>
    </submittedName>
</protein>
<evidence type="ECO:0000259" key="2">
    <source>
        <dbReference type="PROSITE" id="PS51085"/>
    </source>
</evidence>
<dbReference type="STRING" id="314344.AL013_08325"/>
<dbReference type="Proteomes" id="UP000005297">
    <property type="component" value="Unassembled WGS sequence"/>
</dbReference>
<evidence type="ECO:0000313" key="4">
    <source>
        <dbReference type="EMBL" id="EAU55124.1"/>
    </source>
</evidence>
<evidence type="ECO:0000259" key="3">
    <source>
        <dbReference type="PROSITE" id="PS51384"/>
    </source>
</evidence>
<dbReference type="InterPro" id="IPR017927">
    <property type="entry name" value="FAD-bd_FR_type"/>
</dbReference>
<dbReference type="SUPFAM" id="SSF63380">
    <property type="entry name" value="Riboflavin synthase domain-like"/>
    <property type="match status" value="1"/>
</dbReference>
<dbReference type="InterPro" id="IPR001433">
    <property type="entry name" value="OxRdtase_FAD/NAD-bd"/>
</dbReference>
<dbReference type="GO" id="GO:0016491">
    <property type="term" value="F:oxidoreductase activity"/>
    <property type="evidence" value="ECO:0007669"/>
    <property type="project" value="InterPro"/>
</dbReference>
<dbReference type="InterPro" id="IPR036010">
    <property type="entry name" value="2Fe-2S_ferredoxin-like_sf"/>
</dbReference>
<proteinExistence type="predicted"/>
<dbReference type="RefSeq" id="WP_009851744.1">
    <property type="nucleotide sequence ID" value="NZ_DS022295.1"/>
</dbReference>
<dbReference type="Gene3D" id="2.40.30.10">
    <property type="entry name" value="Translation factors"/>
    <property type="match status" value="1"/>
</dbReference>
<dbReference type="PANTHER" id="PTHR47354:SF5">
    <property type="entry name" value="PROTEIN RFBI"/>
    <property type="match status" value="1"/>
</dbReference>
<gene>
    <name evidence="4" type="ORF">SPV1_07264</name>
</gene>
<dbReference type="HOGENOM" id="CLU_003827_7_0_0"/>
<dbReference type="AlphaFoldDB" id="Q0F0A4"/>
<dbReference type="InterPro" id="IPR008333">
    <property type="entry name" value="Cbr1-like_FAD-bd_dom"/>
</dbReference>
<dbReference type="CDD" id="cd06194">
    <property type="entry name" value="FNR_N-term_Iron_sulfur_binding"/>
    <property type="match status" value="1"/>
</dbReference>
<organism evidence="4 5">
    <name type="scientific">Mariprofundus ferrooxydans PV-1</name>
    <dbReference type="NCBI Taxonomy" id="314345"/>
    <lineage>
        <taxon>Bacteria</taxon>
        <taxon>Pseudomonadati</taxon>
        <taxon>Pseudomonadota</taxon>
        <taxon>Candidatius Mariprofundia</taxon>
        <taxon>Mariprofundales</taxon>
        <taxon>Mariprofundaceae</taxon>
        <taxon>Mariprofundus</taxon>
    </lineage>
</organism>
<dbReference type="Pfam" id="PF00175">
    <property type="entry name" value="NAD_binding_1"/>
    <property type="match status" value="1"/>
</dbReference>
<evidence type="ECO:0000313" key="5">
    <source>
        <dbReference type="Proteomes" id="UP000005297"/>
    </source>
</evidence>
<dbReference type="SUPFAM" id="SSF54292">
    <property type="entry name" value="2Fe-2S ferredoxin-like"/>
    <property type="match status" value="1"/>
</dbReference>
<dbReference type="PRINTS" id="PR00410">
    <property type="entry name" value="PHEHYDRXLASE"/>
</dbReference>
<dbReference type="PROSITE" id="PS51085">
    <property type="entry name" value="2FE2S_FER_2"/>
    <property type="match status" value="1"/>
</dbReference>
<dbReference type="InterPro" id="IPR017938">
    <property type="entry name" value="Riboflavin_synthase-like_b-brl"/>
</dbReference>
<dbReference type="PANTHER" id="PTHR47354">
    <property type="entry name" value="NADH OXIDOREDUCTASE HCR"/>
    <property type="match status" value="1"/>
</dbReference>
<accession>Q0F0A4</accession>
<keyword evidence="5" id="KW-1185">Reference proteome</keyword>
<dbReference type="Gene3D" id="3.10.20.30">
    <property type="match status" value="1"/>
</dbReference>